<evidence type="ECO:0000256" key="6">
    <source>
        <dbReference type="ARBA" id="ARBA00020092"/>
    </source>
</evidence>
<protein>
    <recommendedName>
        <fullName evidence="6">3-deoxy-D-manno-octulosonate 8-phosphate phosphatase KdsC</fullName>
        <ecNumber evidence="5">3.1.3.45</ecNumber>
    </recommendedName>
    <alternativeName>
        <fullName evidence="11">KDO 8-P phosphatase</fullName>
    </alternativeName>
</protein>
<dbReference type="PIRSF" id="PIRSF006118">
    <property type="entry name" value="KDO8-P_Ptase"/>
    <property type="match status" value="1"/>
</dbReference>
<keyword evidence="8" id="KW-0378">Hydrolase</keyword>
<dbReference type="Pfam" id="PF08282">
    <property type="entry name" value="Hydrolase_3"/>
    <property type="match status" value="1"/>
</dbReference>
<evidence type="ECO:0000313" key="12">
    <source>
        <dbReference type="EMBL" id="BDD89066.1"/>
    </source>
</evidence>
<accession>A0ABN6M879</accession>
<dbReference type="SFLD" id="SFLDG01136">
    <property type="entry name" value="C1.6:_Phosphoserine_Phosphatas"/>
    <property type="match status" value="1"/>
</dbReference>
<keyword evidence="10" id="KW-0448">Lipopolysaccharide biosynthesis</keyword>
<dbReference type="SUPFAM" id="SSF56784">
    <property type="entry name" value="HAD-like"/>
    <property type="match status" value="1"/>
</dbReference>
<name>A0ABN6M879_9BACT</name>
<evidence type="ECO:0000256" key="10">
    <source>
        <dbReference type="ARBA" id="ARBA00022985"/>
    </source>
</evidence>
<keyword evidence="9" id="KW-0460">Magnesium</keyword>
<dbReference type="CDD" id="cd01630">
    <property type="entry name" value="HAD_KDO-like"/>
    <property type="match status" value="1"/>
</dbReference>
<comment type="subunit">
    <text evidence="4">Homotetramer.</text>
</comment>
<dbReference type="Gene3D" id="3.40.50.1000">
    <property type="entry name" value="HAD superfamily/HAD-like"/>
    <property type="match status" value="1"/>
</dbReference>
<dbReference type="SFLD" id="SFLDG01138">
    <property type="entry name" value="C1.6.2:_Deoxy-d-mannose-octulo"/>
    <property type="match status" value="1"/>
</dbReference>
<reference evidence="12 13" key="1">
    <citation type="submission" date="2022-01" db="EMBL/GenBank/DDBJ databases">
        <title>Desulfofustis limnae sp. nov., a novel mesophilic sulfate-reducing bacterium isolated from marsh soil.</title>
        <authorList>
            <person name="Watanabe M."/>
            <person name="Takahashi A."/>
            <person name="Kojima H."/>
            <person name="Fukui M."/>
        </authorList>
    </citation>
    <scope>NUCLEOTIDE SEQUENCE [LARGE SCALE GENOMIC DNA]</scope>
    <source>
        <strain evidence="12 13">PPLL</strain>
    </source>
</reference>
<evidence type="ECO:0000256" key="2">
    <source>
        <dbReference type="ARBA" id="ARBA00001946"/>
    </source>
</evidence>
<evidence type="ECO:0000256" key="4">
    <source>
        <dbReference type="ARBA" id="ARBA00011881"/>
    </source>
</evidence>
<sequence>MPDEPCRPRDDVVSYPTDCDILSGYRQRNETLRQQQELPEPLRDRAAAISLVLFDVDGVLTDGSLIYSESGVESKTFHTQDGLGIKLLHLAGIETGLITARSSEMVTRRAAELAVTYAYQRVERKLDAFKEILQRSGRKPFQVCYMGDDWIDLGLLRRVGLAACPANAVPEVQAACHFIAQRTGGHGAVRQLCDLIITAKGQHEALVQRFLS</sequence>
<organism evidence="12 13">
    <name type="scientific">Desulfofustis limnaeus</name>
    <dbReference type="NCBI Taxonomy" id="2740163"/>
    <lineage>
        <taxon>Bacteria</taxon>
        <taxon>Pseudomonadati</taxon>
        <taxon>Thermodesulfobacteriota</taxon>
        <taxon>Desulfobulbia</taxon>
        <taxon>Desulfobulbales</taxon>
        <taxon>Desulfocapsaceae</taxon>
        <taxon>Desulfofustis</taxon>
    </lineage>
</organism>
<dbReference type="PANTHER" id="PTHR21485">
    <property type="entry name" value="HAD SUPERFAMILY MEMBERS CMAS AND KDSC"/>
    <property type="match status" value="1"/>
</dbReference>
<comment type="catalytic activity">
    <reaction evidence="1">
        <text>3-deoxy-alpha-D-manno-2-octulosonate-8-phosphate + H2O = 3-deoxy-alpha-D-manno-oct-2-ulosonate + phosphate</text>
        <dbReference type="Rhea" id="RHEA:11500"/>
        <dbReference type="ChEBI" id="CHEBI:15377"/>
        <dbReference type="ChEBI" id="CHEBI:43474"/>
        <dbReference type="ChEBI" id="CHEBI:85985"/>
        <dbReference type="ChEBI" id="CHEBI:85986"/>
        <dbReference type="EC" id="3.1.3.45"/>
    </reaction>
</comment>
<evidence type="ECO:0000256" key="9">
    <source>
        <dbReference type="ARBA" id="ARBA00022842"/>
    </source>
</evidence>
<dbReference type="PANTHER" id="PTHR21485:SF6">
    <property type="entry name" value="N-ACYLNEURAMINATE CYTIDYLYLTRANSFERASE-RELATED"/>
    <property type="match status" value="1"/>
</dbReference>
<keyword evidence="7" id="KW-0479">Metal-binding</keyword>
<dbReference type="SFLD" id="SFLDS00003">
    <property type="entry name" value="Haloacid_Dehalogenase"/>
    <property type="match status" value="1"/>
</dbReference>
<proteinExistence type="inferred from homology"/>
<evidence type="ECO:0000256" key="5">
    <source>
        <dbReference type="ARBA" id="ARBA00013066"/>
    </source>
</evidence>
<dbReference type="NCBIfam" id="TIGR01670">
    <property type="entry name" value="KdsC-phosphatas"/>
    <property type="match status" value="1"/>
</dbReference>
<evidence type="ECO:0000313" key="13">
    <source>
        <dbReference type="Proteomes" id="UP000830055"/>
    </source>
</evidence>
<dbReference type="InterPro" id="IPR050793">
    <property type="entry name" value="CMP-NeuNAc_synthase"/>
</dbReference>
<dbReference type="EMBL" id="AP025516">
    <property type="protein sequence ID" value="BDD89066.1"/>
    <property type="molecule type" value="Genomic_DNA"/>
</dbReference>
<dbReference type="Proteomes" id="UP000830055">
    <property type="component" value="Chromosome"/>
</dbReference>
<comment type="similarity">
    <text evidence="3">Belongs to the KdsC family.</text>
</comment>
<evidence type="ECO:0000256" key="1">
    <source>
        <dbReference type="ARBA" id="ARBA00000898"/>
    </source>
</evidence>
<evidence type="ECO:0000256" key="3">
    <source>
        <dbReference type="ARBA" id="ARBA00005893"/>
    </source>
</evidence>
<dbReference type="InterPro" id="IPR010023">
    <property type="entry name" value="KdsC_fam"/>
</dbReference>
<evidence type="ECO:0000256" key="11">
    <source>
        <dbReference type="ARBA" id="ARBA00031051"/>
    </source>
</evidence>
<evidence type="ECO:0000256" key="7">
    <source>
        <dbReference type="ARBA" id="ARBA00022723"/>
    </source>
</evidence>
<dbReference type="InterPro" id="IPR036412">
    <property type="entry name" value="HAD-like_sf"/>
</dbReference>
<comment type="cofactor">
    <cofactor evidence="2">
        <name>Mg(2+)</name>
        <dbReference type="ChEBI" id="CHEBI:18420"/>
    </cofactor>
</comment>
<evidence type="ECO:0000256" key="8">
    <source>
        <dbReference type="ARBA" id="ARBA00022801"/>
    </source>
</evidence>
<gene>
    <name evidence="12" type="ORF">DPPLL_34310</name>
</gene>
<dbReference type="InterPro" id="IPR023214">
    <property type="entry name" value="HAD_sf"/>
</dbReference>
<dbReference type="EC" id="3.1.3.45" evidence="5"/>
<keyword evidence="13" id="KW-1185">Reference proteome</keyword>